<accession>A0A433QQ39</accession>
<dbReference type="Proteomes" id="UP000274822">
    <property type="component" value="Unassembled WGS sequence"/>
</dbReference>
<protein>
    <submittedName>
        <fullName evidence="2">Uncharacterized protein</fullName>
    </submittedName>
</protein>
<dbReference type="EMBL" id="RBNJ01002492">
    <property type="protein sequence ID" value="RUS31913.1"/>
    <property type="molecule type" value="Genomic_DNA"/>
</dbReference>
<comment type="caution">
    <text evidence="2">The sequence shown here is derived from an EMBL/GenBank/DDBJ whole genome shotgun (WGS) entry which is preliminary data.</text>
</comment>
<organism evidence="2 3">
    <name type="scientific">Jimgerdemannia flammicorona</name>
    <dbReference type="NCBI Taxonomy" id="994334"/>
    <lineage>
        <taxon>Eukaryota</taxon>
        <taxon>Fungi</taxon>
        <taxon>Fungi incertae sedis</taxon>
        <taxon>Mucoromycota</taxon>
        <taxon>Mucoromycotina</taxon>
        <taxon>Endogonomycetes</taxon>
        <taxon>Endogonales</taxon>
        <taxon>Endogonaceae</taxon>
        <taxon>Jimgerdemannia</taxon>
    </lineage>
</organism>
<reference evidence="2 3" key="1">
    <citation type="journal article" date="2018" name="New Phytol.">
        <title>Phylogenomics of Endogonaceae and evolution of mycorrhizas within Mucoromycota.</title>
        <authorList>
            <person name="Chang Y."/>
            <person name="Desiro A."/>
            <person name="Na H."/>
            <person name="Sandor L."/>
            <person name="Lipzen A."/>
            <person name="Clum A."/>
            <person name="Barry K."/>
            <person name="Grigoriev I.V."/>
            <person name="Martin F.M."/>
            <person name="Stajich J.E."/>
            <person name="Smith M.E."/>
            <person name="Bonito G."/>
            <person name="Spatafora J.W."/>
        </authorList>
    </citation>
    <scope>NUCLEOTIDE SEQUENCE [LARGE SCALE GENOMIC DNA]</scope>
    <source>
        <strain evidence="2 3">AD002</strain>
    </source>
</reference>
<name>A0A433QQ39_9FUNG</name>
<proteinExistence type="predicted"/>
<dbReference type="AlphaFoldDB" id="A0A433QQ39"/>
<evidence type="ECO:0000256" key="1">
    <source>
        <dbReference type="SAM" id="Phobius"/>
    </source>
</evidence>
<feature type="transmembrane region" description="Helical" evidence="1">
    <location>
        <begin position="42"/>
        <end position="62"/>
    </location>
</feature>
<evidence type="ECO:0000313" key="3">
    <source>
        <dbReference type="Proteomes" id="UP000274822"/>
    </source>
</evidence>
<gene>
    <name evidence="2" type="ORF">BC938DRAFT_476771</name>
</gene>
<keyword evidence="1" id="KW-1133">Transmembrane helix</keyword>
<keyword evidence="1" id="KW-0812">Transmembrane</keyword>
<keyword evidence="1" id="KW-0472">Membrane</keyword>
<sequence>MSVSVTLLRLREIQPCLIPCPTPIALRASPPPLVEVNTILHIYNFAISLVYFDLISGFFLFASPTKNRTENEVVDAFGSSDMRPPRFHPVATLYDIRVRCALAMRRNKTAPTFVFVACCSLLSIANPPRLAAPLR</sequence>
<keyword evidence="3" id="KW-1185">Reference proteome</keyword>
<evidence type="ECO:0000313" key="2">
    <source>
        <dbReference type="EMBL" id="RUS31913.1"/>
    </source>
</evidence>